<keyword evidence="24" id="KW-1185">Reference proteome</keyword>
<feature type="active site" description="Proton acceptor 1" evidence="13">
    <location>
        <position position="831"/>
    </location>
</feature>
<dbReference type="EC" id="3.4.-.-" evidence="21"/>
<reference evidence="23 24" key="1">
    <citation type="journal article" date="2007" name="Science">
        <title>Sea anemone genome reveals ancestral eumetazoan gene repertoire and genomic organization.</title>
        <authorList>
            <person name="Putnam N.H."/>
            <person name="Srivastava M."/>
            <person name="Hellsten U."/>
            <person name="Dirks B."/>
            <person name="Chapman J."/>
            <person name="Salamov A."/>
            <person name="Terry A."/>
            <person name="Shapiro H."/>
            <person name="Lindquist E."/>
            <person name="Kapitonov V.V."/>
            <person name="Jurka J."/>
            <person name="Genikhovich G."/>
            <person name="Grigoriev I.V."/>
            <person name="Lucas S.M."/>
            <person name="Steele R.E."/>
            <person name="Finnerty J.R."/>
            <person name="Technau U."/>
            <person name="Martindale M.Q."/>
            <person name="Rokhsar D.S."/>
        </authorList>
    </citation>
    <scope>NUCLEOTIDE SEQUENCE [LARGE SCALE GENOMIC DNA]</scope>
    <source>
        <strain evidence="24">CH2 X CH6</strain>
    </source>
</reference>
<evidence type="ECO:0000256" key="16">
    <source>
        <dbReference type="PIRSR" id="PIRSR601548-2"/>
    </source>
</evidence>
<dbReference type="GO" id="GO:0008241">
    <property type="term" value="F:peptidyl-dipeptidase activity"/>
    <property type="evidence" value="ECO:0007669"/>
    <property type="project" value="UniProtKB-EC"/>
</dbReference>
<evidence type="ECO:0000256" key="12">
    <source>
        <dbReference type="ARBA" id="ARBA00039858"/>
    </source>
</evidence>
<feature type="active site" description="Proton acceptor 2" evidence="15">
    <location>
        <position position="831"/>
    </location>
</feature>
<feature type="active site" description="Proton donor 2" evidence="15">
    <location>
        <position position="960"/>
    </location>
</feature>
<keyword evidence="22" id="KW-0812">Transmembrane</keyword>
<feature type="transmembrane region" description="Helical" evidence="22">
    <location>
        <begin position="1076"/>
        <end position="1095"/>
    </location>
</feature>
<name>A7SKY7_NEMVE</name>
<dbReference type="InParanoid" id="A7SKY7"/>
<keyword evidence="10 14" id="KW-0325">Glycoprotein</keyword>
<dbReference type="GO" id="GO:0006508">
    <property type="term" value="P:proteolysis"/>
    <property type="evidence" value="ECO:0007669"/>
    <property type="project" value="UniProtKB-KW"/>
</dbReference>
<evidence type="ECO:0000256" key="1">
    <source>
        <dbReference type="ARBA" id="ARBA00008139"/>
    </source>
</evidence>
<proteinExistence type="inferred from homology"/>
<feature type="glycosylation site" description="N-linked (GlcNAc...) (complex) asparagine" evidence="14">
    <location>
        <position position="561"/>
    </location>
</feature>
<evidence type="ECO:0000256" key="11">
    <source>
        <dbReference type="ARBA" id="ARBA00036868"/>
    </source>
</evidence>
<keyword evidence="9 18" id="KW-1015">Disulfide bond</keyword>
<evidence type="ECO:0000256" key="17">
    <source>
        <dbReference type="PIRSR" id="PIRSR601548-3"/>
    </source>
</evidence>
<evidence type="ECO:0000313" key="23">
    <source>
        <dbReference type="EMBL" id="EDO35659.1"/>
    </source>
</evidence>
<keyword evidence="6 21" id="KW-0378">Hydrolase</keyword>
<dbReference type="CDD" id="cd06461">
    <property type="entry name" value="M2_ACE"/>
    <property type="match status" value="2"/>
</dbReference>
<organism evidence="23 24">
    <name type="scientific">Nematostella vectensis</name>
    <name type="common">Starlet sea anemone</name>
    <dbReference type="NCBI Taxonomy" id="45351"/>
    <lineage>
        <taxon>Eukaryota</taxon>
        <taxon>Metazoa</taxon>
        <taxon>Cnidaria</taxon>
        <taxon>Anthozoa</taxon>
        <taxon>Hexacorallia</taxon>
        <taxon>Actiniaria</taxon>
        <taxon>Edwardsiidae</taxon>
        <taxon>Nematostella</taxon>
    </lineage>
</organism>
<comment type="catalytic activity">
    <reaction evidence="11">
        <text>Release of a C-terminal dipeptide, oligopeptide-|-Xaa-Yaa, when Xaa is not Pro, and Yaa is neither Asp nor Glu. Thus, conversion of angiotensin I to angiotensin II, with increase in vasoconstrictor activity, but no action on angiotensin II.</text>
        <dbReference type="EC" id="3.4.15.1"/>
    </reaction>
</comment>
<dbReference type="OMA" id="GMPPEFW"/>
<feature type="binding site" evidence="16">
    <location>
        <position position="674"/>
    </location>
    <ligand>
        <name>chloride</name>
        <dbReference type="ChEBI" id="CHEBI:17996"/>
        <label>1</label>
    </ligand>
</feature>
<evidence type="ECO:0000256" key="18">
    <source>
        <dbReference type="PIRSR" id="PIRSR601548-4"/>
    </source>
</evidence>
<dbReference type="eggNOG" id="KOG3690">
    <property type="taxonomic scope" value="Eukaryota"/>
</dbReference>
<evidence type="ECO:0000256" key="19">
    <source>
        <dbReference type="PIRSR" id="PIRSR601548-8"/>
    </source>
</evidence>
<dbReference type="PROSITE" id="PS52011">
    <property type="entry name" value="PEPTIDASE_M2"/>
    <property type="match status" value="2"/>
</dbReference>
<feature type="active site" description="Proton donor 1" evidence="15">
    <location>
        <position position="384"/>
    </location>
</feature>
<evidence type="ECO:0000256" key="21">
    <source>
        <dbReference type="RuleBase" id="RU361144"/>
    </source>
</evidence>
<keyword evidence="8 21" id="KW-0482">Metalloprotease</keyword>
<dbReference type="GO" id="GO:0046872">
    <property type="term" value="F:metal ion binding"/>
    <property type="evidence" value="ECO:0007669"/>
    <property type="project" value="UniProtKB-KW"/>
</dbReference>
<dbReference type="GO" id="GO:0008237">
    <property type="term" value="F:metallopeptidase activity"/>
    <property type="evidence" value="ECO:0007669"/>
    <property type="project" value="UniProtKB-KW"/>
</dbReference>
<dbReference type="PANTHER" id="PTHR10514">
    <property type="entry name" value="ANGIOTENSIN-CONVERTING ENZYME"/>
    <property type="match status" value="1"/>
</dbReference>
<evidence type="ECO:0000256" key="22">
    <source>
        <dbReference type="SAM" id="Phobius"/>
    </source>
</evidence>
<protein>
    <recommendedName>
        <fullName evidence="12 21">Angiotensin-converting enzyme</fullName>
        <ecNumber evidence="21">3.4.-.-</ecNumber>
    </recommendedName>
</protein>
<dbReference type="AlphaFoldDB" id="A7SKY7"/>
<keyword evidence="5" id="KW-0732">Signal</keyword>
<evidence type="ECO:0000256" key="10">
    <source>
        <dbReference type="ARBA" id="ARBA00023180"/>
    </source>
</evidence>
<feature type="active site" description="Proton acceptor 1" evidence="15">
    <location>
        <position position="255"/>
    </location>
</feature>
<accession>A7SKY7</accession>
<dbReference type="Gene3D" id="1.10.1370.30">
    <property type="match status" value="3"/>
</dbReference>
<feature type="binding site" evidence="19">
    <location>
        <position position="858"/>
    </location>
    <ligand>
        <name>Zn(2+)</name>
        <dbReference type="ChEBI" id="CHEBI:29105"/>
        <label>2</label>
        <note>catalytic</note>
    </ligand>
</feature>
<dbReference type="FunFam" id="1.10.1370.30:FF:000004">
    <property type="entry name" value="Angiotensin-converting enzyme"/>
    <property type="match status" value="2"/>
</dbReference>
<keyword evidence="7 17" id="KW-0862">Zinc</keyword>
<keyword evidence="4 17" id="KW-0479">Metal-binding</keyword>
<feature type="disulfide bond" evidence="18">
    <location>
        <begin position="985"/>
        <end position="997"/>
    </location>
</feature>
<dbReference type="SUPFAM" id="SSF55486">
    <property type="entry name" value="Metalloproteases ('zincins'), catalytic domain"/>
    <property type="match status" value="2"/>
</dbReference>
<dbReference type="EMBL" id="DS469692">
    <property type="protein sequence ID" value="EDO35659.1"/>
    <property type="molecule type" value="Genomic_DNA"/>
</dbReference>
<evidence type="ECO:0000256" key="4">
    <source>
        <dbReference type="ARBA" id="ARBA00022723"/>
    </source>
</evidence>
<feature type="binding site" evidence="16">
    <location>
        <position position="969"/>
    </location>
    <ligand>
        <name>chloride</name>
        <dbReference type="ChEBI" id="CHEBI:17996"/>
        <label>1</label>
    </ligand>
</feature>
<dbReference type="PhylomeDB" id="A7SKY7"/>
<feature type="binding site" evidence="17">
    <location>
        <position position="830"/>
    </location>
    <ligand>
        <name>Zn(2+)</name>
        <dbReference type="ChEBI" id="CHEBI:29105"/>
        <label>1</label>
        <note>catalytic</note>
    </ligand>
</feature>
<evidence type="ECO:0000256" key="2">
    <source>
        <dbReference type="ARBA" id="ARBA00022645"/>
    </source>
</evidence>
<keyword evidence="22" id="KW-0472">Membrane</keyword>
<keyword evidence="22" id="KW-1133">Transmembrane helix</keyword>
<evidence type="ECO:0000256" key="9">
    <source>
        <dbReference type="ARBA" id="ARBA00023157"/>
    </source>
</evidence>
<evidence type="ECO:0000256" key="6">
    <source>
        <dbReference type="ARBA" id="ARBA00022801"/>
    </source>
</evidence>
<dbReference type="Proteomes" id="UP000001593">
    <property type="component" value="Unassembled WGS sequence"/>
</dbReference>
<dbReference type="Pfam" id="PF01401">
    <property type="entry name" value="Peptidase_M2"/>
    <property type="match status" value="2"/>
</dbReference>
<dbReference type="MEROPS" id="M02.005"/>
<dbReference type="GO" id="GO:0005886">
    <property type="term" value="C:plasma membrane"/>
    <property type="evidence" value="ECO:0000318"/>
    <property type="project" value="GO_Central"/>
</dbReference>
<evidence type="ECO:0000256" key="14">
    <source>
        <dbReference type="PIRSR" id="PIRSR601548-10"/>
    </source>
</evidence>
<keyword evidence="2 21" id="KW-0121">Carboxypeptidase</keyword>
<keyword evidence="3 21" id="KW-0645">Protease</keyword>
<sequence length="1096" mass="126380">MQYSQRESEMTEIYSSAKVTNPAIGTNLSLNPQLTELMANSRNSPELLAAWRDWRQVTGPKMRPLFKDCVTLANQGAKDNGFQNMYEYQTHLYELPNLEEYIDGIWQELKVLYLELHAYVRQRLSEQYPHVLSSQAIPAHLLGNMWAQNWVNIYPLVEPYSGKPSLDVTKNLRQQNYTAVKMVQLAEAFFRSIGFEKLPGSFYSKSMFEKPEDREVLCHAAALDFFEKNSKGEKDVRIKQCTEITHQDLIITHHEMGHIYYFLKYWDQPYIYRDGANPAFHEALGDTIALSVDTPRHLVKVKLLDEYMEDKEAEINALMKMALSKIAFLPFGYLLEKWRWQVYTGEIDSSEYNKKWWELRVKHQGVRPPISRDETTFDPGSKFHIAANARYIQYFLSRILQFQLHKTVCDIAGINEPLHKCSIYNSTKAGQKLSAMLEMGRSKPWRDTLEAFTGSRDMSVNPLKEYFHPLYQWLVEQRCQNKYKIGWPGTEGPDYDPCEPPTFLPPVEPTSSHHTALPSAHASKTAGLSTHVILGICFMASSFLEEARKEAKKFDLTKLSNDTRRQIKMVTETASSSDKDVQKTLNDVEGKMDQIYGSGKVIDTDGSKLSLDPHLYKILSNSRDYERLKFVWKGWRDATGPELRPLYKQFVELANKGAKENGWADNGEWWRSWYEIDNLESSVEALYEDLRPLYEELHAYVRYKLSKKYSQVKPTGPIPAHVFGNMWAQSWVNIYDIIEPYENQPSLDVTKTMVAQNYTQLRMVQLAESFFTSIGLKALPMSFYEKSMIVKPEGREVQCHASAWDFKINRDVRIKQCTTITHNYLVTTHHELGHIQYYLQYWDQPFEYRTGANPGFHEAVGDTLSLSVDTPTHLKLIGLLDAVSNDSKSDINALMKMALRKVAFLPFGFLIDQWRWKVFSGDITSDNYNREWWKLRTKYQGIKPPVCRTENDFDPGAKYHIPGNTPYIRYFVSFVLQFQFHKAACEAAGHQGPLHKCSIYNSTEAGKKLGDMLSLGKSKPWPLALEQMTGTRKMDVSSLKEYFKPLSDWLKSQRQEYKYTIGWSNDGAYDECPSSAGAMLVPFIGSILAALLIALY</sequence>
<evidence type="ECO:0000256" key="5">
    <source>
        <dbReference type="ARBA" id="ARBA00022729"/>
    </source>
</evidence>
<gene>
    <name evidence="23" type="ORF">NEMVEDRAFT_v1g190941</name>
</gene>
<dbReference type="InterPro" id="IPR001548">
    <property type="entry name" value="Peptidase_M2"/>
</dbReference>
<feature type="binding site" evidence="19">
    <location>
        <position position="834"/>
    </location>
    <ligand>
        <name>Zn(2+)</name>
        <dbReference type="ChEBI" id="CHEBI:29105"/>
        <label>2</label>
        <note>catalytic</note>
    </ligand>
</feature>
<evidence type="ECO:0000256" key="3">
    <source>
        <dbReference type="ARBA" id="ARBA00022670"/>
    </source>
</evidence>
<comment type="cofactor">
    <cofactor evidence="21">
        <name>Zn(2+)</name>
        <dbReference type="ChEBI" id="CHEBI:29105"/>
    </cofactor>
    <text evidence="21">Binds 2 Zn(2+) ions per subunit.</text>
</comment>
<feature type="binding site" evidence="19">
    <location>
        <position position="830"/>
    </location>
    <ligand>
        <name>Zn(2+)</name>
        <dbReference type="ChEBI" id="CHEBI:29105"/>
        <label>2</label>
        <note>catalytic</note>
    </ligand>
</feature>
<feature type="disulfide bond" evidence="18 20">
    <location>
        <begin position="799"/>
        <end position="817"/>
    </location>
</feature>
<feature type="binding site" evidence="17">
    <location>
        <position position="858"/>
    </location>
    <ligand>
        <name>Zn(2+)</name>
        <dbReference type="ChEBI" id="CHEBI:29105"/>
        <label>1</label>
        <note>catalytic</note>
    </ligand>
</feature>
<dbReference type="PRINTS" id="PR00791">
    <property type="entry name" value="PEPDIPTASEA"/>
</dbReference>
<evidence type="ECO:0000256" key="15">
    <source>
        <dbReference type="PIRSR" id="PIRSR601548-11"/>
    </source>
</evidence>
<evidence type="ECO:0000256" key="8">
    <source>
        <dbReference type="ARBA" id="ARBA00023049"/>
    </source>
</evidence>
<dbReference type="HOGENOM" id="CLU_006219_0_0_1"/>
<feature type="active site" description="Proton donor 1" evidence="13">
    <location>
        <position position="960"/>
    </location>
</feature>
<evidence type="ECO:0000313" key="24">
    <source>
        <dbReference type="Proteomes" id="UP000001593"/>
    </source>
</evidence>
<evidence type="ECO:0000256" key="7">
    <source>
        <dbReference type="ARBA" id="ARBA00022833"/>
    </source>
</evidence>
<evidence type="ECO:0000256" key="13">
    <source>
        <dbReference type="PIRSR" id="PIRSR601548-1"/>
    </source>
</evidence>
<feature type="binding site" evidence="17">
    <location>
        <position position="834"/>
    </location>
    <ligand>
        <name>Zn(2+)</name>
        <dbReference type="ChEBI" id="CHEBI:29105"/>
        <label>1</label>
        <note>catalytic</note>
    </ligand>
</feature>
<dbReference type="GO" id="GO:0004180">
    <property type="term" value="F:carboxypeptidase activity"/>
    <property type="evidence" value="ECO:0007669"/>
    <property type="project" value="UniProtKB-KW"/>
</dbReference>
<dbReference type="GO" id="GO:0005615">
    <property type="term" value="C:extracellular space"/>
    <property type="evidence" value="ECO:0000318"/>
    <property type="project" value="GO_Central"/>
</dbReference>
<dbReference type="PANTHER" id="PTHR10514:SF27">
    <property type="entry name" value="ANGIOTENSIN-CONVERTING ENZYME"/>
    <property type="match status" value="1"/>
</dbReference>
<evidence type="ECO:0000256" key="20">
    <source>
        <dbReference type="PROSITE-ProRule" id="PRU01355"/>
    </source>
</evidence>
<comment type="caution">
    <text evidence="20">Lacks conserved residue(s) required for the propagation of feature annotation.</text>
</comment>
<comment type="similarity">
    <text evidence="1 20 21">Belongs to the peptidase M2 family.</text>
</comment>